<evidence type="ECO:0000313" key="2">
    <source>
        <dbReference type="EMBL" id="ABO50432.1"/>
    </source>
</evidence>
<dbReference type="InterPro" id="IPR003607">
    <property type="entry name" value="HD/PDEase_dom"/>
</dbReference>
<proteinExistence type="predicted"/>
<accession>A4J5S9</accession>
<evidence type="ECO:0000259" key="1">
    <source>
        <dbReference type="SMART" id="SM00471"/>
    </source>
</evidence>
<dbReference type="SMART" id="SM00471">
    <property type="entry name" value="HDc"/>
    <property type="match status" value="1"/>
</dbReference>
<name>A4J5S9_DESRM</name>
<dbReference type="CDD" id="cd00077">
    <property type="entry name" value="HDc"/>
    <property type="match status" value="1"/>
</dbReference>
<dbReference type="SUPFAM" id="SSF109604">
    <property type="entry name" value="HD-domain/PDEase-like"/>
    <property type="match status" value="1"/>
</dbReference>
<dbReference type="STRING" id="349161.Dred_1911"/>
<dbReference type="OrthoDB" id="68032at2"/>
<dbReference type="Proteomes" id="UP000001556">
    <property type="component" value="Chromosome"/>
</dbReference>
<dbReference type="RefSeq" id="WP_011878243.1">
    <property type="nucleotide sequence ID" value="NC_009253.1"/>
</dbReference>
<keyword evidence="2" id="KW-0378">Hydrolase</keyword>
<dbReference type="NCBIfam" id="TIGR00277">
    <property type="entry name" value="HDIG"/>
    <property type="match status" value="1"/>
</dbReference>
<organism evidence="2 3">
    <name type="scientific">Desulforamulus reducens (strain ATCC BAA-1160 / DSM 100696 / MI-1)</name>
    <name type="common">Desulfotomaculum reducens</name>
    <dbReference type="NCBI Taxonomy" id="349161"/>
    <lineage>
        <taxon>Bacteria</taxon>
        <taxon>Bacillati</taxon>
        <taxon>Bacillota</taxon>
        <taxon>Clostridia</taxon>
        <taxon>Eubacteriales</taxon>
        <taxon>Peptococcaceae</taxon>
        <taxon>Desulforamulus</taxon>
    </lineage>
</organism>
<gene>
    <name evidence="2" type="ordered locus">Dred_1911</name>
</gene>
<sequence>MLTRIRQFWFAIFSKMGSEDIQFVQSHLTLEEQSLFFQMDRPTQTHCLRVANTCLKLLGYNSGLDQKILIKAALLHDIGKPANLITTIDRVLIVLLGALTRKPIEDLLKVLKGRGRFSKVLSAHAMHPQKGAVMARNFGLPQEIINLIEKHHQPIQSADPSELAILKKADELN</sequence>
<dbReference type="EMBL" id="CP000612">
    <property type="protein sequence ID" value="ABO50432.1"/>
    <property type="molecule type" value="Genomic_DNA"/>
</dbReference>
<dbReference type="GO" id="GO:0016787">
    <property type="term" value="F:hydrolase activity"/>
    <property type="evidence" value="ECO:0007669"/>
    <property type="project" value="UniProtKB-KW"/>
</dbReference>
<keyword evidence="3" id="KW-1185">Reference proteome</keyword>
<dbReference type="eggNOG" id="COG2206">
    <property type="taxonomic scope" value="Bacteria"/>
</dbReference>
<dbReference type="Pfam" id="PF01966">
    <property type="entry name" value="HD"/>
    <property type="match status" value="1"/>
</dbReference>
<dbReference type="InterPro" id="IPR006675">
    <property type="entry name" value="HDIG_dom"/>
</dbReference>
<protein>
    <submittedName>
        <fullName evidence="2">Metal dependent phosphohydrolase</fullName>
    </submittedName>
</protein>
<dbReference type="InterPro" id="IPR006674">
    <property type="entry name" value="HD_domain"/>
</dbReference>
<dbReference type="AlphaFoldDB" id="A4J5S9"/>
<dbReference type="HOGENOM" id="CLU_124473_1_0_9"/>
<dbReference type="KEGG" id="drm:Dred_1911"/>
<dbReference type="Gene3D" id="1.10.3210.10">
    <property type="entry name" value="Hypothetical protein af1432"/>
    <property type="match status" value="1"/>
</dbReference>
<feature type="domain" description="HD/PDEase" evidence="1">
    <location>
        <begin position="39"/>
        <end position="173"/>
    </location>
</feature>
<evidence type="ECO:0000313" key="3">
    <source>
        <dbReference type="Proteomes" id="UP000001556"/>
    </source>
</evidence>
<reference evidence="2 3" key="1">
    <citation type="submission" date="2007-03" db="EMBL/GenBank/DDBJ databases">
        <title>Complete sequence of Desulfotomaculum reducens MI-1.</title>
        <authorList>
            <consortium name="US DOE Joint Genome Institute"/>
            <person name="Copeland A."/>
            <person name="Lucas S."/>
            <person name="Lapidus A."/>
            <person name="Barry K."/>
            <person name="Detter J.C."/>
            <person name="Glavina del Rio T."/>
            <person name="Hammon N."/>
            <person name="Israni S."/>
            <person name="Dalin E."/>
            <person name="Tice H."/>
            <person name="Pitluck S."/>
            <person name="Sims D."/>
            <person name="Brettin T."/>
            <person name="Bruce D."/>
            <person name="Han C."/>
            <person name="Tapia R."/>
            <person name="Schmutz J."/>
            <person name="Larimer F."/>
            <person name="Land M."/>
            <person name="Hauser L."/>
            <person name="Kyrpides N."/>
            <person name="Kim E."/>
            <person name="Tebo B.M."/>
            <person name="Richardson P."/>
        </authorList>
    </citation>
    <scope>NUCLEOTIDE SEQUENCE [LARGE SCALE GENOMIC DNA]</scope>
    <source>
        <strain evidence="2 3">MI-1</strain>
    </source>
</reference>